<organism evidence="2 3">
    <name type="scientific">Lophiostoma macrostomum CBS 122681</name>
    <dbReference type="NCBI Taxonomy" id="1314788"/>
    <lineage>
        <taxon>Eukaryota</taxon>
        <taxon>Fungi</taxon>
        <taxon>Dikarya</taxon>
        <taxon>Ascomycota</taxon>
        <taxon>Pezizomycotina</taxon>
        <taxon>Dothideomycetes</taxon>
        <taxon>Pleosporomycetidae</taxon>
        <taxon>Pleosporales</taxon>
        <taxon>Lophiostomataceae</taxon>
        <taxon>Lophiostoma</taxon>
    </lineage>
</organism>
<evidence type="ECO:0000256" key="1">
    <source>
        <dbReference type="SAM" id="MobiDB-lite"/>
    </source>
</evidence>
<accession>A0A6A6TSX2</accession>
<feature type="compositionally biased region" description="Basic and acidic residues" evidence="1">
    <location>
        <begin position="139"/>
        <end position="161"/>
    </location>
</feature>
<dbReference type="EMBL" id="MU004289">
    <property type="protein sequence ID" value="KAF2662401.1"/>
    <property type="molecule type" value="Genomic_DNA"/>
</dbReference>
<reference evidence="2" key="1">
    <citation type="journal article" date="2020" name="Stud. Mycol.">
        <title>101 Dothideomycetes genomes: a test case for predicting lifestyles and emergence of pathogens.</title>
        <authorList>
            <person name="Haridas S."/>
            <person name="Albert R."/>
            <person name="Binder M."/>
            <person name="Bloem J."/>
            <person name="Labutti K."/>
            <person name="Salamov A."/>
            <person name="Andreopoulos B."/>
            <person name="Baker S."/>
            <person name="Barry K."/>
            <person name="Bills G."/>
            <person name="Bluhm B."/>
            <person name="Cannon C."/>
            <person name="Castanera R."/>
            <person name="Culley D."/>
            <person name="Daum C."/>
            <person name="Ezra D."/>
            <person name="Gonzalez J."/>
            <person name="Henrissat B."/>
            <person name="Kuo A."/>
            <person name="Liang C."/>
            <person name="Lipzen A."/>
            <person name="Lutzoni F."/>
            <person name="Magnuson J."/>
            <person name="Mondo S."/>
            <person name="Nolan M."/>
            <person name="Ohm R."/>
            <person name="Pangilinan J."/>
            <person name="Park H.-J."/>
            <person name="Ramirez L."/>
            <person name="Alfaro M."/>
            <person name="Sun H."/>
            <person name="Tritt A."/>
            <person name="Yoshinaga Y."/>
            <person name="Zwiers L.-H."/>
            <person name="Turgeon B."/>
            <person name="Goodwin S."/>
            <person name="Spatafora J."/>
            <person name="Crous P."/>
            <person name="Grigoriev I."/>
        </authorList>
    </citation>
    <scope>NUCLEOTIDE SEQUENCE</scope>
    <source>
        <strain evidence="2">CBS 122681</strain>
    </source>
</reference>
<feature type="region of interest" description="Disordered" evidence="1">
    <location>
        <begin position="139"/>
        <end position="174"/>
    </location>
</feature>
<protein>
    <submittedName>
        <fullName evidence="2">Uncharacterized protein</fullName>
    </submittedName>
</protein>
<dbReference type="Proteomes" id="UP000799324">
    <property type="component" value="Unassembled WGS sequence"/>
</dbReference>
<feature type="compositionally biased region" description="Basic residues" evidence="1">
    <location>
        <begin position="220"/>
        <end position="229"/>
    </location>
</feature>
<feature type="region of interest" description="Disordered" evidence="1">
    <location>
        <begin position="212"/>
        <end position="242"/>
    </location>
</feature>
<gene>
    <name evidence="2" type="ORF">K491DRAFT_672937</name>
</gene>
<dbReference type="AlphaFoldDB" id="A0A6A6TSX2"/>
<sequence>MTKAADELNLGLLYGANFRDNFNALTRNIVSGKLLDKAHHCKDKDHAACGAAKRSCWTKLHVAFCQVDILDTNGNVMRDADGRRIVCGEKFHVLSPAGCYQHPYASYPENLDFKALRNSWTHHEYTIFGRIEELEKLEKGQGKKDCRRNGQANEMKDEGHSGKPSPKAPNKCKGKFNTSAGVSKCVKDLRGTKRFRATGGGGSSVCVVVREAEENDGAPKGKKGKKKQQPHMTFAEMRRKNP</sequence>
<evidence type="ECO:0000313" key="3">
    <source>
        <dbReference type="Proteomes" id="UP000799324"/>
    </source>
</evidence>
<proteinExistence type="predicted"/>
<evidence type="ECO:0000313" key="2">
    <source>
        <dbReference type="EMBL" id="KAF2662401.1"/>
    </source>
</evidence>
<dbReference type="OrthoDB" id="3682293at2759"/>
<keyword evidence="3" id="KW-1185">Reference proteome</keyword>
<name>A0A6A6TSX2_9PLEO</name>